<keyword evidence="5" id="KW-0449">Lipoprotein</keyword>
<evidence type="ECO:0000256" key="5">
    <source>
        <dbReference type="ARBA" id="ARBA00023288"/>
    </source>
</evidence>
<keyword evidence="4" id="KW-0472">Membrane</keyword>
<proteinExistence type="predicted"/>
<accession>A0A6J7TUR7</accession>
<dbReference type="PANTHER" id="PTHR34296:SF2">
    <property type="entry name" value="ABC TRANSPORTER GUANOSINE-BINDING PROTEIN NUPN"/>
    <property type="match status" value="1"/>
</dbReference>
<dbReference type="PANTHER" id="PTHR34296">
    <property type="entry name" value="TRANSCRIPTIONAL ACTIVATOR PROTEIN MED"/>
    <property type="match status" value="1"/>
</dbReference>
<evidence type="ECO:0000256" key="1">
    <source>
        <dbReference type="ARBA" id="ARBA00004236"/>
    </source>
</evidence>
<evidence type="ECO:0000313" key="8">
    <source>
        <dbReference type="EMBL" id="CAB5007063.1"/>
    </source>
</evidence>
<protein>
    <submittedName>
        <fullName evidence="9">Unannotated protein</fullName>
    </submittedName>
</protein>
<dbReference type="Gene3D" id="3.40.50.2300">
    <property type="match status" value="2"/>
</dbReference>
<sequence>MGITVSKRTKISSSAFVVLALILSGCASSNSDTSSSASGTDLVCANKKVTFVSTGKAGDKSVYDDMISNGLDASKAELGADTQYVEALDPAVFETTLTNAANAGANVIVSTFLDMSKPLATVAAKFPDIHFIQIYGMPNDPVIPNLRTVSFRYDEATYLSGILAGQVTSSNILGYEAGMFVPGINTDFNAFKSAATSVNPKIKVLPGDVGSFSDDGKAKEVVANLYAKGADIVQGDGPVVGHIQAAIDKNKYAIMGAPGLVSMSPKNVMGVTFIYFGKAMFNAISDACGDGFTGGHIATGVADGTTGFYVPEEFLAAGDPAVVAKVEAAMDSVAKAEEDIKSGAIVVPVNNDNP</sequence>
<comment type="subcellular location">
    <subcellularLocation>
        <location evidence="1">Cell membrane</location>
    </subcellularLocation>
</comment>
<dbReference type="EMBL" id="CAFAAA010000013">
    <property type="protein sequence ID" value="CAB4778605.1"/>
    <property type="molecule type" value="Genomic_DNA"/>
</dbReference>
<evidence type="ECO:0000256" key="4">
    <source>
        <dbReference type="ARBA" id="ARBA00023136"/>
    </source>
</evidence>
<organism evidence="9">
    <name type="scientific">freshwater metagenome</name>
    <dbReference type="NCBI Taxonomy" id="449393"/>
    <lineage>
        <taxon>unclassified sequences</taxon>
        <taxon>metagenomes</taxon>
        <taxon>ecological metagenomes</taxon>
    </lineage>
</organism>
<gene>
    <name evidence="7" type="ORF">UFOPK2942_00570</name>
    <name evidence="8" type="ORF">UFOPK4065_00720</name>
    <name evidence="9" type="ORF">UFOPK4319_00618</name>
</gene>
<dbReference type="PROSITE" id="PS51257">
    <property type="entry name" value="PROKAR_LIPOPROTEIN"/>
    <property type="match status" value="1"/>
</dbReference>
<dbReference type="InterPro" id="IPR003760">
    <property type="entry name" value="PnrA-like"/>
</dbReference>
<evidence type="ECO:0000256" key="2">
    <source>
        <dbReference type="ARBA" id="ARBA00022475"/>
    </source>
</evidence>
<dbReference type="GO" id="GO:0005886">
    <property type="term" value="C:plasma membrane"/>
    <property type="evidence" value="ECO:0007669"/>
    <property type="project" value="UniProtKB-SubCell"/>
</dbReference>
<evidence type="ECO:0000313" key="7">
    <source>
        <dbReference type="EMBL" id="CAB4778605.1"/>
    </source>
</evidence>
<evidence type="ECO:0000259" key="6">
    <source>
        <dbReference type="Pfam" id="PF02608"/>
    </source>
</evidence>
<dbReference type="InterPro" id="IPR050957">
    <property type="entry name" value="BMP_lipoprotein"/>
</dbReference>
<reference evidence="9" key="1">
    <citation type="submission" date="2020-05" db="EMBL/GenBank/DDBJ databases">
        <authorList>
            <person name="Chiriac C."/>
            <person name="Salcher M."/>
            <person name="Ghai R."/>
            <person name="Kavagutti S V."/>
        </authorList>
    </citation>
    <scope>NUCLEOTIDE SEQUENCE</scope>
</reference>
<dbReference type="EMBL" id="CAFBPE010000050">
    <property type="protein sequence ID" value="CAB5007063.1"/>
    <property type="molecule type" value="Genomic_DNA"/>
</dbReference>
<dbReference type="AlphaFoldDB" id="A0A6J7TUR7"/>
<keyword evidence="2" id="KW-1003">Cell membrane</keyword>
<keyword evidence="3" id="KW-0732">Signal</keyword>
<name>A0A6J7TUR7_9ZZZZ</name>
<evidence type="ECO:0000313" key="9">
    <source>
        <dbReference type="EMBL" id="CAB5056870.1"/>
    </source>
</evidence>
<feature type="domain" description="ABC transporter substrate-binding protein PnrA-like" evidence="6">
    <location>
        <begin position="47"/>
        <end position="324"/>
    </location>
</feature>
<evidence type="ECO:0000256" key="3">
    <source>
        <dbReference type="ARBA" id="ARBA00022729"/>
    </source>
</evidence>
<dbReference type="Pfam" id="PF02608">
    <property type="entry name" value="Bmp"/>
    <property type="match status" value="1"/>
</dbReference>
<dbReference type="EMBL" id="CAFBQN010000034">
    <property type="protein sequence ID" value="CAB5056870.1"/>
    <property type="molecule type" value="Genomic_DNA"/>
</dbReference>